<dbReference type="Proteomes" id="UP000032434">
    <property type="component" value="Chromosome 1"/>
</dbReference>
<dbReference type="GO" id="GO:0042597">
    <property type="term" value="C:periplasmic space"/>
    <property type="evidence" value="ECO:0007669"/>
    <property type="project" value="UniProtKB-SubCell"/>
</dbReference>
<dbReference type="PANTHER" id="PTHR30222">
    <property type="entry name" value="SPERMIDINE/PUTRESCINE-BINDING PERIPLASMIC PROTEIN"/>
    <property type="match status" value="1"/>
</dbReference>
<keyword evidence="4" id="KW-0574">Periplasm</keyword>
<dbReference type="GO" id="GO:0019808">
    <property type="term" value="F:polyamine binding"/>
    <property type="evidence" value="ECO:0007669"/>
    <property type="project" value="InterPro"/>
</dbReference>
<dbReference type="STRING" id="35623.Aocu_06180"/>
<dbReference type="PRINTS" id="PR00909">
    <property type="entry name" value="SPERMDNBNDNG"/>
</dbReference>
<evidence type="ECO:0000256" key="4">
    <source>
        <dbReference type="ARBA" id="ARBA00022764"/>
    </source>
</evidence>
<dbReference type="AlphaFoldDB" id="A0A061AGM5"/>
<gene>
    <name evidence="5" type="primary">potD1</name>
    <name evidence="5" type="ORF">Aocu_06180</name>
</gene>
<keyword evidence="3" id="KW-0732">Signal</keyword>
<dbReference type="HOGENOM" id="CLU_026974_1_3_14"/>
<dbReference type="PATRIC" id="fig|35623.3.peg.618"/>
<keyword evidence="6" id="KW-1185">Reference proteome</keyword>
<dbReference type="PANTHER" id="PTHR30222:SF17">
    <property type="entry name" value="SPERMIDINE_PUTRESCINE-BINDING PERIPLASMIC PROTEIN"/>
    <property type="match status" value="1"/>
</dbReference>
<proteinExistence type="predicted"/>
<evidence type="ECO:0000256" key="3">
    <source>
        <dbReference type="ARBA" id="ARBA00022729"/>
    </source>
</evidence>
<dbReference type="CDD" id="cd13663">
    <property type="entry name" value="PBP2_PotD_PotF_like_2"/>
    <property type="match status" value="1"/>
</dbReference>
<dbReference type="InterPro" id="IPR001188">
    <property type="entry name" value="Sperm_putr-bd"/>
</dbReference>
<dbReference type="Pfam" id="PF13416">
    <property type="entry name" value="SBP_bac_8"/>
    <property type="match status" value="1"/>
</dbReference>
<dbReference type="Gene3D" id="3.40.190.10">
    <property type="entry name" value="Periplasmic binding protein-like II"/>
    <property type="match status" value="2"/>
</dbReference>
<name>A0A061AGM5_9MOLU</name>
<dbReference type="InParanoid" id="A0A061AGM5"/>
<protein>
    <submittedName>
        <fullName evidence="5">Spermidine/Putrescine ABC transport, periplasmic-binding protein PotD</fullName>
    </submittedName>
</protein>
<evidence type="ECO:0000313" key="5">
    <source>
        <dbReference type="EMBL" id="CDR30691.1"/>
    </source>
</evidence>
<dbReference type="OrthoDB" id="9782004at2"/>
<dbReference type="InterPro" id="IPR006059">
    <property type="entry name" value="SBP"/>
</dbReference>
<dbReference type="EMBL" id="LK028559">
    <property type="protein sequence ID" value="CDR30691.1"/>
    <property type="molecule type" value="Genomic_DNA"/>
</dbReference>
<dbReference type="RefSeq" id="WP_045749209.1">
    <property type="nucleotide sequence ID" value="NZ_FUZK01000001.1"/>
</dbReference>
<evidence type="ECO:0000256" key="1">
    <source>
        <dbReference type="ARBA" id="ARBA00004418"/>
    </source>
</evidence>
<keyword evidence="2" id="KW-0813">Transport</keyword>
<reference evidence="6" key="1">
    <citation type="submission" date="2014-05" db="EMBL/GenBank/DDBJ databases">
        <authorList>
            <person name="Kube M."/>
        </authorList>
    </citation>
    <scope>NUCLEOTIDE SEQUENCE [LARGE SCALE GENOMIC DNA]</scope>
</reference>
<evidence type="ECO:0000313" key="6">
    <source>
        <dbReference type="Proteomes" id="UP000032434"/>
    </source>
</evidence>
<organism evidence="5 6">
    <name type="scientific">Acholeplasma oculi</name>
    <dbReference type="NCBI Taxonomy" id="35623"/>
    <lineage>
        <taxon>Bacteria</taxon>
        <taxon>Bacillati</taxon>
        <taxon>Mycoplasmatota</taxon>
        <taxon>Mollicutes</taxon>
        <taxon>Acholeplasmatales</taxon>
        <taxon>Acholeplasmataceae</taxon>
        <taxon>Acholeplasma</taxon>
    </lineage>
</organism>
<evidence type="ECO:0000256" key="2">
    <source>
        <dbReference type="ARBA" id="ARBA00022448"/>
    </source>
</evidence>
<comment type="subcellular location">
    <subcellularLocation>
        <location evidence="1">Periplasm</location>
    </subcellularLocation>
</comment>
<sequence>MKKVYTALFILAAVFILNACGSNELVIYMPKEYISEDVVMAFEAEKGIKVSLRYFDSNEVLLTNAKVNSYDLIIPSDYAIEELATEGFLKKLDWEKIDFESSEMNESLVTTLNQLESDGFDFLEYSMPYFWGTVGLIYNNTIEGLESDVETLEWAILNESKYSKMIYDSSRDAFMAGLYANDLRMANPTQTNINTAKDFLIDANSKSNASIKSDEILTEAIGGQTPYDVAMVYSGDAVYILQETDNYSFYVPEWSNVWIDGFVIPNNTKHEDWAYEFINFMSSYEASLENTYAMGYTPVRQDVLEELLADEEFAWDDRISYAFTVPVVNFEFYRYNATLKSMIDDAWELVILSN</sequence>
<dbReference type="KEGG" id="aoc:Aocu_06180"/>
<dbReference type="SUPFAM" id="SSF53850">
    <property type="entry name" value="Periplasmic binding protein-like II"/>
    <property type="match status" value="1"/>
</dbReference>
<accession>A0A061AGM5</accession>
<dbReference type="GO" id="GO:0015846">
    <property type="term" value="P:polyamine transport"/>
    <property type="evidence" value="ECO:0007669"/>
    <property type="project" value="InterPro"/>
</dbReference>